<feature type="non-terminal residue" evidence="3">
    <location>
        <position position="1"/>
    </location>
</feature>
<feature type="region of interest" description="Disordered" evidence="1">
    <location>
        <begin position="1"/>
        <end position="34"/>
    </location>
</feature>
<evidence type="ECO:0000313" key="3">
    <source>
        <dbReference type="EMBL" id="CAF5213695.1"/>
    </source>
</evidence>
<feature type="non-terminal residue" evidence="3">
    <location>
        <position position="84"/>
    </location>
</feature>
<protein>
    <recommendedName>
        <fullName evidence="2">LAIKA domain-containing protein</fullName>
    </recommendedName>
</protein>
<feature type="domain" description="LAIKA" evidence="2">
    <location>
        <begin position="50"/>
        <end position="83"/>
    </location>
</feature>
<accession>A0A8S3J4U1</accession>
<dbReference type="Pfam" id="PF19256">
    <property type="entry name" value="LAIKA"/>
    <property type="match status" value="1"/>
</dbReference>
<feature type="compositionally biased region" description="Polar residues" evidence="1">
    <location>
        <begin position="9"/>
        <end position="24"/>
    </location>
</feature>
<proteinExistence type="predicted"/>
<dbReference type="Proteomes" id="UP000676336">
    <property type="component" value="Unassembled WGS sequence"/>
</dbReference>
<dbReference type="InterPro" id="IPR045353">
    <property type="entry name" value="LAIKA"/>
</dbReference>
<sequence length="84" mass="9649">TDEEKPEVSANNTDEQQPSTAVNETKTEIKEHSQTDIDKLRKEIQAKYQLPSHRSILVHPTIAKGDKFDCRIVSLHYLLNYANK</sequence>
<dbReference type="AlphaFoldDB" id="A0A8S3J4U1"/>
<dbReference type="EMBL" id="CAJOBI010341597">
    <property type="protein sequence ID" value="CAF5213695.1"/>
    <property type="molecule type" value="Genomic_DNA"/>
</dbReference>
<evidence type="ECO:0000259" key="2">
    <source>
        <dbReference type="Pfam" id="PF19256"/>
    </source>
</evidence>
<feature type="compositionally biased region" description="Basic and acidic residues" evidence="1">
    <location>
        <begin position="25"/>
        <end position="34"/>
    </location>
</feature>
<name>A0A8S3J4U1_9BILA</name>
<organism evidence="3 4">
    <name type="scientific">Rotaria magnacalcarata</name>
    <dbReference type="NCBI Taxonomy" id="392030"/>
    <lineage>
        <taxon>Eukaryota</taxon>
        <taxon>Metazoa</taxon>
        <taxon>Spiralia</taxon>
        <taxon>Gnathifera</taxon>
        <taxon>Rotifera</taxon>
        <taxon>Eurotatoria</taxon>
        <taxon>Bdelloidea</taxon>
        <taxon>Philodinida</taxon>
        <taxon>Philodinidae</taxon>
        <taxon>Rotaria</taxon>
    </lineage>
</organism>
<reference evidence="3" key="1">
    <citation type="submission" date="2021-02" db="EMBL/GenBank/DDBJ databases">
        <authorList>
            <person name="Nowell W R."/>
        </authorList>
    </citation>
    <scope>NUCLEOTIDE SEQUENCE</scope>
</reference>
<evidence type="ECO:0000256" key="1">
    <source>
        <dbReference type="SAM" id="MobiDB-lite"/>
    </source>
</evidence>
<evidence type="ECO:0000313" key="4">
    <source>
        <dbReference type="Proteomes" id="UP000676336"/>
    </source>
</evidence>
<gene>
    <name evidence="3" type="ORF">SMN809_LOCUS79093</name>
</gene>
<comment type="caution">
    <text evidence="3">The sequence shown here is derived from an EMBL/GenBank/DDBJ whole genome shotgun (WGS) entry which is preliminary data.</text>
</comment>